<evidence type="ECO:0000313" key="3">
    <source>
        <dbReference type="EMBL" id="KAJ1117875.1"/>
    </source>
</evidence>
<keyword evidence="1" id="KW-0175">Coiled coil</keyword>
<dbReference type="EMBL" id="JANPWB010000012">
    <property type="protein sequence ID" value="KAJ1117875.1"/>
    <property type="molecule type" value="Genomic_DNA"/>
</dbReference>
<feature type="compositionally biased region" description="Polar residues" evidence="2">
    <location>
        <begin position="237"/>
        <end position="250"/>
    </location>
</feature>
<dbReference type="AlphaFoldDB" id="A0AAV7NYB6"/>
<reference evidence="3" key="1">
    <citation type="journal article" date="2022" name="bioRxiv">
        <title>Sequencing and chromosome-scale assembly of the giantPleurodeles waltlgenome.</title>
        <authorList>
            <person name="Brown T."/>
            <person name="Elewa A."/>
            <person name="Iarovenko S."/>
            <person name="Subramanian E."/>
            <person name="Araus A.J."/>
            <person name="Petzold A."/>
            <person name="Susuki M."/>
            <person name="Suzuki K.-i.T."/>
            <person name="Hayashi T."/>
            <person name="Toyoda A."/>
            <person name="Oliveira C."/>
            <person name="Osipova E."/>
            <person name="Leigh N.D."/>
            <person name="Simon A."/>
            <person name="Yun M.H."/>
        </authorList>
    </citation>
    <scope>NUCLEOTIDE SEQUENCE</scope>
    <source>
        <strain evidence="3">20211129_DDA</strain>
        <tissue evidence="3">Liver</tissue>
    </source>
</reference>
<sequence>MFVVETETGRVNTNGTIRAEIEPPCLDGARGSPSNIRIALLLRIKAHTMATFNDNREALLEELFTGKDTAITDTTGNSKKEGLKMKFVRLERLKKQELSRWWDLTILERYIQIKQIPRGLRVVLFPSFGDLNPLLLQEWEQLLISSSFGIMDILIRDAKEKRDRLLVDIETLEKDIRDTNLKEDINKNYDILNNVLQQHQNYIKDKKMRKLRHDANDYATGRVFTFAHKFDNIINDNRPNRTSLPPVQTVSSITSSDTELSSCSSITSEEASSSRQEQGFLSHSKSTFLLEMEKFRRGQRHSRNTQATHTREPEGVRQTRAELTNNKTGVTTRSTTRSMKN</sequence>
<name>A0AAV7NYB6_PLEWA</name>
<comment type="caution">
    <text evidence="3">The sequence shown here is derived from an EMBL/GenBank/DDBJ whole genome shotgun (WGS) entry which is preliminary data.</text>
</comment>
<proteinExistence type="predicted"/>
<accession>A0AAV7NYB6</accession>
<keyword evidence="4" id="KW-1185">Reference proteome</keyword>
<evidence type="ECO:0000313" key="4">
    <source>
        <dbReference type="Proteomes" id="UP001066276"/>
    </source>
</evidence>
<feature type="coiled-coil region" evidence="1">
    <location>
        <begin position="155"/>
        <end position="182"/>
    </location>
</feature>
<feature type="compositionally biased region" description="Polar residues" evidence="2">
    <location>
        <begin position="321"/>
        <end position="341"/>
    </location>
</feature>
<feature type="compositionally biased region" description="Basic and acidic residues" evidence="2">
    <location>
        <begin position="309"/>
        <end position="320"/>
    </location>
</feature>
<gene>
    <name evidence="3" type="ORF">NDU88_006071</name>
</gene>
<feature type="compositionally biased region" description="Low complexity" evidence="2">
    <location>
        <begin position="251"/>
        <end position="274"/>
    </location>
</feature>
<evidence type="ECO:0000256" key="1">
    <source>
        <dbReference type="SAM" id="Coils"/>
    </source>
</evidence>
<feature type="region of interest" description="Disordered" evidence="2">
    <location>
        <begin position="296"/>
        <end position="341"/>
    </location>
</feature>
<feature type="region of interest" description="Disordered" evidence="2">
    <location>
        <begin position="237"/>
        <end position="283"/>
    </location>
</feature>
<protein>
    <submittedName>
        <fullName evidence="3">Uncharacterized protein</fullName>
    </submittedName>
</protein>
<evidence type="ECO:0000256" key="2">
    <source>
        <dbReference type="SAM" id="MobiDB-lite"/>
    </source>
</evidence>
<organism evidence="3 4">
    <name type="scientific">Pleurodeles waltl</name>
    <name type="common">Iberian ribbed newt</name>
    <dbReference type="NCBI Taxonomy" id="8319"/>
    <lineage>
        <taxon>Eukaryota</taxon>
        <taxon>Metazoa</taxon>
        <taxon>Chordata</taxon>
        <taxon>Craniata</taxon>
        <taxon>Vertebrata</taxon>
        <taxon>Euteleostomi</taxon>
        <taxon>Amphibia</taxon>
        <taxon>Batrachia</taxon>
        <taxon>Caudata</taxon>
        <taxon>Salamandroidea</taxon>
        <taxon>Salamandridae</taxon>
        <taxon>Pleurodelinae</taxon>
        <taxon>Pleurodeles</taxon>
    </lineage>
</organism>
<dbReference type="Proteomes" id="UP001066276">
    <property type="component" value="Chromosome 8"/>
</dbReference>